<evidence type="ECO:0000313" key="2">
    <source>
        <dbReference type="Proteomes" id="UP001162164"/>
    </source>
</evidence>
<comment type="caution">
    <text evidence="1">The sequence shown here is derived from an EMBL/GenBank/DDBJ whole genome shotgun (WGS) entry which is preliminary data.</text>
</comment>
<proteinExistence type="predicted"/>
<sequence length="95" mass="10800">MSSGIARVSERLSRECTPADRFPVEAVESSTSQLTLSIKHFDFRTQSPFVCDLCRRKNTGHRCMLHYFVQQYGKIAETNLPSILHPIQGMAIIMI</sequence>
<gene>
    <name evidence="1" type="ORF">NQ317_014130</name>
</gene>
<evidence type="ECO:0000313" key="1">
    <source>
        <dbReference type="EMBL" id="KAJ8976787.1"/>
    </source>
</evidence>
<reference evidence="1" key="1">
    <citation type="journal article" date="2023" name="Insect Mol. Biol.">
        <title>Genome sequencing provides insights into the evolution of gene families encoding plant cell wall-degrading enzymes in longhorned beetles.</title>
        <authorList>
            <person name="Shin N.R."/>
            <person name="Okamura Y."/>
            <person name="Kirsch R."/>
            <person name="Pauchet Y."/>
        </authorList>
    </citation>
    <scope>NUCLEOTIDE SEQUENCE</scope>
    <source>
        <strain evidence="1">MMC_N1</strain>
    </source>
</reference>
<dbReference type="Proteomes" id="UP001162164">
    <property type="component" value="Unassembled WGS sequence"/>
</dbReference>
<organism evidence="1 2">
    <name type="scientific">Molorchus minor</name>
    <dbReference type="NCBI Taxonomy" id="1323400"/>
    <lineage>
        <taxon>Eukaryota</taxon>
        <taxon>Metazoa</taxon>
        <taxon>Ecdysozoa</taxon>
        <taxon>Arthropoda</taxon>
        <taxon>Hexapoda</taxon>
        <taxon>Insecta</taxon>
        <taxon>Pterygota</taxon>
        <taxon>Neoptera</taxon>
        <taxon>Endopterygota</taxon>
        <taxon>Coleoptera</taxon>
        <taxon>Polyphaga</taxon>
        <taxon>Cucujiformia</taxon>
        <taxon>Chrysomeloidea</taxon>
        <taxon>Cerambycidae</taxon>
        <taxon>Lamiinae</taxon>
        <taxon>Monochamini</taxon>
        <taxon>Molorchus</taxon>
    </lineage>
</organism>
<accession>A0ABQ9JGI1</accession>
<name>A0ABQ9JGI1_9CUCU</name>
<dbReference type="EMBL" id="JAPWTJ010000628">
    <property type="protein sequence ID" value="KAJ8976787.1"/>
    <property type="molecule type" value="Genomic_DNA"/>
</dbReference>
<protein>
    <submittedName>
        <fullName evidence="1">Uncharacterized protein</fullName>
    </submittedName>
</protein>
<keyword evidence="2" id="KW-1185">Reference proteome</keyword>